<accession>A0AA38MEY2</accession>
<evidence type="ECO:0000256" key="1">
    <source>
        <dbReference type="SAM" id="MobiDB-lite"/>
    </source>
</evidence>
<feature type="region of interest" description="Disordered" evidence="1">
    <location>
        <begin position="1"/>
        <end position="22"/>
    </location>
</feature>
<evidence type="ECO:0000313" key="2">
    <source>
        <dbReference type="EMBL" id="KAJ3653469.1"/>
    </source>
</evidence>
<evidence type="ECO:0000313" key="3">
    <source>
        <dbReference type="Proteomes" id="UP001168821"/>
    </source>
</evidence>
<dbReference type="AlphaFoldDB" id="A0AA38MEY2"/>
<reference evidence="2" key="1">
    <citation type="journal article" date="2023" name="G3 (Bethesda)">
        <title>Whole genome assemblies of Zophobas morio and Tenebrio molitor.</title>
        <authorList>
            <person name="Kaur S."/>
            <person name="Stinson S.A."/>
            <person name="diCenzo G.C."/>
        </authorList>
    </citation>
    <scope>NUCLEOTIDE SEQUENCE</scope>
    <source>
        <strain evidence="2">QUZm001</strain>
    </source>
</reference>
<comment type="caution">
    <text evidence="2">The sequence shown here is derived from an EMBL/GenBank/DDBJ whole genome shotgun (WGS) entry which is preliminary data.</text>
</comment>
<keyword evidence="3" id="KW-1185">Reference proteome</keyword>
<name>A0AA38MEY2_9CUCU</name>
<organism evidence="2 3">
    <name type="scientific">Zophobas morio</name>
    <dbReference type="NCBI Taxonomy" id="2755281"/>
    <lineage>
        <taxon>Eukaryota</taxon>
        <taxon>Metazoa</taxon>
        <taxon>Ecdysozoa</taxon>
        <taxon>Arthropoda</taxon>
        <taxon>Hexapoda</taxon>
        <taxon>Insecta</taxon>
        <taxon>Pterygota</taxon>
        <taxon>Neoptera</taxon>
        <taxon>Endopterygota</taxon>
        <taxon>Coleoptera</taxon>
        <taxon>Polyphaga</taxon>
        <taxon>Cucujiformia</taxon>
        <taxon>Tenebrionidae</taxon>
        <taxon>Zophobas</taxon>
    </lineage>
</organism>
<proteinExistence type="predicted"/>
<sequence>MTAPGRPRGQARLLEGPLPGRPSGAAELREKGHWGGFCRSTDAFLLISRGRCLRIINNFEGIEVGREWSSHELGYCICSASTSRVPFYQTDNRRNYWIDSCEILMCMSSIMSMVKR</sequence>
<gene>
    <name evidence="2" type="ORF">Zmor_012718</name>
</gene>
<dbReference type="Proteomes" id="UP001168821">
    <property type="component" value="Unassembled WGS sequence"/>
</dbReference>
<dbReference type="EMBL" id="JALNTZ010000004">
    <property type="protein sequence ID" value="KAJ3653469.1"/>
    <property type="molecule type" value="Genomic_DNA"/>
</dbReference>
<protein>
    <submittedName>
        <fullName evidence="2">Uncharacterized protein</fullName>
    </submittedName>
</protein>